<accession>A0A7J7J8Z0</accession>
<sequence>MQWNFYRVCKDHLQVEVVMLNLQSNIKRVKYGEWFAQQCDNDGLIGYIARRLLNKPFKSSSTLSKYPRLSLRFMANYYFCHRNDAFPALHSHHGSS</sequence>
<reference evidence="1" key="1">
    <citation type="submission" date="2020-06" db="EMBL/GenBank/DDBJ databases">
        <title>Draft genome of Bugula neritina, a colonial animal packing powerful symbionts and potential medicines.</title>
        <authorList>
            <person name="Rayko M."/>
        </authorList>
    </citation>
    <scope>NUCLEOTIDE SEQUENCE [LARGE SCALE GENOMIC DNA]</scope>
    <source>
        <strain evidence="1">Kwan_BN1</strain>
    </source>
</reference>
<dbReference type="OrthoDB" id="10251508at2759"/>
<protein>
    <submittedName>
        <fullName evidence="1">Uncharacterized protein</fullName>
    </submittedName>
</protein>
<name>A0A7J7J8Z0_BUGNE</name>
<keyword evidence="2" id="KW-1185">Reference proteome</keyword>
<evidence type="ECO:0000313" key="1">
    <source>
        <dbReference type="EMBL" id="KAF6022702.1"/>
    </source>
</evidence>
<dbReference type="AlphaFoldDB" id="A0A7J7J8Z0"/>
<comment type="caution">
    <text evidence="1">The sequence shown here is derived from an EMBL/GenBank/DDBJ whole genome shotgun (WGS) entry which is preliminary data.</text>
</comment>
<evidence type="ECO:0000313" key="2">
    <source>
        <dbReference type="Proteomes" id="UP000593567"/>
    </source>
</evidence>
<organism evidence="1 2">
    <name type="scientific">Bugula neritina</name>
    <name type="common">Brown bryozoan</name>
    <name type="synonym">Sertularia neritina</name>
    <dbReference type="NCBI Taxonomy" id="10212"/>
    <lineage>
        <taxon>Eukaryota</taxon>
        <taxon>Metazoa</taxon>
        <taxon>Spiralia</taxon>
        <taxon>Lophotrochozoa</taxon>
        <taxon>Bryozoa</taxon>
        <taxon>Gymnolaemata</taxon>
        <taxon>Cheilostomatida</taxon>
        <taxon>Flustrina</taxon>
        <taxon>Buguloidea</taxon>
        <taxon>Bugulidae</taxon>
        <taxon>Bugula</taxon>
    </lineage>
</organism>
<dbReference type="Proteomes" id="UP000593567">
    <property type="component" value="Unassembled WGS sequence"/>
</dbReference>
<dbReference type="EMBL" id="VXIV02002814">
    <property type="protein sequence ID" value="KAF6022702.1"/>
    <property type="molecule type" value="Genomic_DNA"/>
</dbReference>
<gene>
    <name evidence="1" type="ORF">EB796_018978</name>
</gene>
<proteinExistence type="predicted"/>